<dbReference type="PROSITE" id="PS50110">
    <property type="entry name" value="RESPONSE_REGULATORY"/>
    <property type="match status" value="1"/>
</dbReference>
<proteinExistence type="predicted"/>
<keyword evidence="5" id="KW-1185">Reference proteome</keyword>
<accession>A0ABV7CNM2</accession>
<dbReference type="Proteomes" id="UP001595453">
    <property type="component" value="Unassembled WGS sequence"/>
</dbReference>
<evidence type="ECO:0000259" key="2">
    <source>
        <dbReference type="PROSITE" id="PS50110"/>
    </source>
</evidence>
<dbReference type="Gene3D" id="3.30.70.270">
    <property type="match status" value="1"/>
</dbReference>
<dbReference type="SMART" id="SM00267">
    <property type="entry name" value="GGDEF"/>
    <property type="match status" value="1"/>
</dbReference>
<dbReference type="InterPro" id="IPR000160">
    <property type="entry name" value="GGDEF_dom"/>
</dbReference>
<dbReference type="InterPro" id="IPR029787">
    <property type="entry name" value="Nucleotide_cyclase"/>
</dbReference>
<comment type="caution">
    <text evidence="4">The sequence shown here is derived from an EMBL/GenBank/DDBJ whole genome shotgun (WGS) entry which is preliminary data.</text>
</comment>
<dbReference type="Pfam" id="PF00990">
    <property type="entry name" value="GGDEF"/>
    <property type="match status" value="1"/>
</dbReference>
<evidence type="ECO:0000313" key="5">
    <source>
        <dbReference type="Proteomes" id="UP001595453"/>
    </source>
</evidence>
<organism evidence="4 5">
    <name type="scientific">Pseudoalteromonas fenneropenaei</name>
    <dbReference type="NCBI Taxonomy" id="1737459"/>
    <lineage>
        <taxon>Bacteria</taxon>
        <taxon>Pseudomonadati</taxon>
        <taxon>Pseudomonadota</taxon>
        <taxon>Gammaproteobacteria</taxon>
        <taxon>Alteromonadales</taxon>
        <taxon>Pseudoalteromonadaceae</taxon>
        <taxon>Pseudoalteromonas</taxon>
    </lineage>
</organism>
<dbReference type="Pfam" id="PF00072">
    <property type="entry name" value="Response_reg"/>
    <property type="match status" value="1"/>
</dbReference>
<dbReference type="PANTHER" id="PTHR46663:SF2">
    <property type="entry name" value="GGDEF DOMAIN-CONTAINING PROTEIN"/>
    <property type="match status" value="1"/>
</dbReference>
<dbReference type="InterPro" id="IPR001789">
    <property type="entry name" value="Sig_transdc_resp-reg_receiver"/>
</dbReference>
<sequence>MNSWLVYLLEDNEEDAYLVREYLSQLNSKRRFRVKVFNTIESLKQTLGSVMPDALLIDLNLPESLGLNTLVTVKQFASNVPIIVLTGNTEEQFGEKAIQLGAQDYIPKQDLSGPLLGRTIVFSKERFESHRNLAQLVQLDRLTMLYNRGAFDEQLQIAIRNAGRHQLKFALLFIDLDKFKPINDQYGHQAGDQLLRLIGAKLKMFNRASDYIARYGGDEFVIIASHVETKEQLEMLVRAKYEQLADSYCIEDQDGGIVEVELQLSIGAVLYPEDGIDSDALIAMADQAMYDAKSADLHYKVAAI</sequence>
<dbReference type="PANTHER" id="PTHR46663">
    <property type="entry name" value="DIGUANYLATE CYCLASE DGCT-RELATED"/>
    <property type="match status" value="1"/>
</dbReference>
<feature type="domain" description="GGDEF" evidence="3">
    <location>
        <begin position="167"/>
        <end position="304"/>
    </location>
</feature>
<evidence type="ECO:0000259" key="3">
    <source>
        <dbReference type="PROSITE" id="PS50887"/>
    </source>
</evidence>
<dbReference type="RefSeq" id="WP_377127140.1">
    <property type="nucleotide sequence ID" value="NZ_JBHRSD010000034.1"/>
</dbReference>
<feature type="domain" description="Response regulatory" evidence="2">
    <location>
        <begin position="5"/>
        <end position="123"/>
    </location>
</feature>
<dbReference type="CDD" id="cd00156">
    <property type="entry name" value="REC"/>
    <property type="match status" value="1"/>
</dbReference>
<evidence type="ECO:0000256" key="1">
    <source>
        <dbReference type="PROSITE-ProRule" id="PRU00169"/>
    </source>
</evidence>
<dbReference type="InterPro" id="IPR043128">
    <property type="entry name" value="Rev_trsase/Diguanyl_cyclase"/>
</dbReference>
<evidence type="ECO:0000313" key="4">
    <source>
        <dbReference type="EMBL" id="MFC3034234.1"/>
    </source>
</evidence>
<feature type="modified residue" description="4-aspartylphosphate" evidence="1">
    <location>
        <position position="58"/>
    </location>
</feature>
<dbReference type="NCBIfam" id="TIGR00254">
    <property type="entry name" value="GGDEF"/>
    <property type="match status" value="1"/>
</dbReference>
<dbReference type="CDD" id="cd01949">
    <property type="entry name" value="GGDEF"/>
    <property type="match status" value="1"/>
</dbReference>
<dbReference type="Gene3D" id="3.40.50.2300">
    <property type="match status" value="1"/>
</dbReference>
<gene>
    <name evidence="4" type="ORF">ACFOEE_17135</name>
</gene>
<dbReference type="InterPro" id="IPR052163">
    <property type="entry name" value="DGC-Regulatory_Protein"/>
</dbReference>
<dbReference type="InterPro" id="IPR011006">
    <property type="entry name" value="CheY-like_superfamily"/>
</dbReference>
<dbReference type="EMBL" id="JBHRSD010000034">
    <property type="protein sequence ID" value="MFC3034234.1"/>
    <property type="molecule type" value="Genomic_DNA"/>
</dbReference>
<reference evidence="5" key="1">
    <citation type="journal article" date="2019" name="Int. J. Syst. Evol. Microbiol.">
        <title>The Global Catalogue of Microorganisms (GCM) 10K type strain sequencing project: providing services to taxonomists for standard genome sequencing and annotation.</title>
        <authorList>
            <consortium name="The Broad Institute Genomics Platform"/>
            <consortium name="The Broad Institute Genome Sequencing Center for Infectious Disease"/>
            <person name="Wu L."/>
            <person name="Ma J."/>
        </authorList>
    </citation>
    <scope>NUCLEOTIDE SEQUENCE [LARGE SCALE GENOMIC DNA]</scope>
    <source>
        <strain evidence="5">KCTC 42730</strain>
    </source>
</reference>
<dbReference type="SMART" id="SM00448">
    <property type="entry name" value="REC"/>
    <property type="match status" value="1"/>
</dbReference>
<dbReference type="PROSITE" id="PS50887">
    <property type="entry name" value="GGDEF"/>
    <property type="match status" value="1"/>
</dbReference>
<name>A0ABV7CNM2_9GAMM</name>
<protein>
    <submittedName>
        <fullName evidence="4">GGDEF domain-containing response regulator</fullName>
    </submittedName>
</protein>
<dbReference type="SUPFAM" id="SSF55073">
    <property type="entry name" value="Nucleotide cyclase"/>
    <property type="match status" value="1"/>
</dbReference>
<keyword evidence="1" id="KW-0597">Phosphoprotein</keyword>
<dbReference type="SUPFAM" id="SSF52172">
    <property type="entry name" value="CheY-like"/>
    <property type="match status" value="1"/>
</dbReference>